<evidence type="ECO:0000259" key="12">
    <source>
        <dbReference type="PROSITE" id="PS50262"/>
    </source>
</evidence>
<evidence type="ECO:0000313" key="13">
    <source>
        <dbReference type="EMBL" id="RUS75166.1"/>
    </source>
</evidence>
<dbReference type="GO" id="GO:0007218">
    <property type="term" value="P:neuropeptide signaling pathway"/>
    <property type="evidence" value="ECO:0007669"/>
    <property type="project" value="TreeGrafter"/>
</dbReference>
<feature type="transmembrane region" description="Helical" evidence="10">
    <location>
        <begin position="128"/>
        <end position="155"/>
    </location>
</feature>
<dbReference type="GO" id="GO:0008528">
    <property type="term" value="F:G protein-coupled peptide receptor activity"/>
    <property type="evidence" value="ECO:0007669"/>
    <property type="project" value="TreeGrafter"/>
</dbReference>
<feature type="domain" description="G-protein coupled receptors family 1 profile" evidence="12">
    <location>
        <begin position="1"/>
        <end position="674"/>
    </location>
</feature>
<feature type="region of interest" description="Disordered" evidence="9">
    <location>
        <begin position="455"/>
        <end position="523"/>
    </location>
</feature>
<dbReference type="PANTHER" id="PTHR24230">
    <property type="entry name" value="G-PROTEIN COUPLED RECEPTOR"/>
    <property type="match status" value="1"/>
</dbReference>
<evidence type="ECO:0000256" key="9">
    <source>
        <dbReference type="SAM" id="MobiDB-lite"/>
    </source>
</evidence>
<dbReference type="InterPro" id="IPR000276">
    <property type="entry name" value="GPCR_Rhodpsn"/>
</dbReference>
<evidence type="ECO:0000256" key="10">
    <source>
        <dbReference type="SAM" id="Phobius"/>
    </source>
</evidence>
<dbReference type="Proteomes" id="UP000271974">
    <property type="component" value="Unassembled WGS sequence"/>
</dbReference>
<reference evidence="13 14" key="1">
    <citation type="submission" date="2019-01" db="EMBL/GenBank/DDBJ databases">
        <title>A draft genome assembly of the solar-powered sea slug Elysia chlorotica.</title>
        <authorList>
            <person name="Cai H."/>
            <person name="Li Q."/>
            <person name="Fang X."/>
            <person name="Li J."/>
            <person name="Curtis N.E."/>
            <person name="Altenburger A."/>
            <person name="Shibata T."/>
            <person name="Feng M."/>
            <person name="Maeda T."/>
            <person name="Schwartz J.A."/>
            <person name="Shigenobu S."/>
            <person name="Lundholm N."/>
            <person name="Nishiyama T."/>
            <person name="Yang H."/>
            <person name="Hasebe M."/>
            <person name="Li S."/>
            <person name="Pierce S.K."/>
            <person name="Wang J."/>
        </authorList>
    </citation>
    <scope>NUCLEOTIDE SEQUENCE [LARGE SCALE GENOMIC DNA]</scope>
    <source>
        <strain evidence="13">EC2010</strain>
        <tissue evidence="13">Whole organism of an adult</tissue>
    </source>
</reference>
<comment type="subcellular location">
    <subcellularLocation>
        <location evidence="1">Cell membrane</location>
        <topology evidence="1">Multi-pass membrane protein</topology>
    </subcellularLocation>
</comment>
<keyword evidence="5" id="KW-0297">G-protein coupled receptor</keyword>
<evidence type="ECO:0000256" key="4">
    <source>
        <dbReference type="ARBA" id="ARBA00022989"/>
    </source>
</evidence>
<dbReference type="PROSITE" id="PS50262">
    <property type="entry name" value="G_PROTEIN_RECEP_F1_2"/>
    <property type="match status" value="1"/>
</dbReference>
<dbReference type="EMBL" id="RQTK01000766">
    <property type="protein sequence ID" value="RUS75166.1"/>
    <property type="molecule type" value="Genomic_DNA"/>
</dbReference>
<keyword evidence="8" id="KW-0807">Transducer</keyword>
<keyword evidence="6 10" id="KW-0472">Membrane</keyword>
<comment type="caution">
    <text evidence="13">The sequence shown here is derived from an EMBL/GenBank/DDBJ whole genome shotgun (WGS) entry which is preliminary data.</text>
</comment>
<evidence type="ECO:0000313" key="14">
    <source>
        <dbReference type="Proteomes" id="UP000271974"/>
    </source>
</evidence>
<evidence type="ECO:0000256" key="6">
    <source>
        <dbReference type="ARBA" id="ARBA00023136"/>
    </source>
</evidence>
<evidence type="ECO:0000256" key="8">
    <source>
        <dbReference type="ARBA" id="ARBA00023224"/>
    </source>
</evidence>
<dbReference type="GO" id="GO:0005886">
    <property type="term" value="C:plasma membrane"/>
    <property type="evidence" value="ECO:0007669"/>
    <property type="project" value="UniProtKB-SubCell"/>
</dbReference>
<evidence type="ECO:0000256" key="11">
    <source>
        <dbReference type="SAM" id="SignalP"/>
    </source>
</evidence>
<feature type="region of interest" description="Disordered" evidence="9">
    <location>
        <begin position="396"/>
        <end position="429"/>
    </location>
</feature>
<feature type="region of interest" description="Disordered" evidence="9">
    <location>
        <begin position="179"/>
        <end position="280"/>
    </location>
</feature>
<dbReference type="Pfam" id="PF00001">
    <property type="entry name" value="7tm_1"/>
    <property type="match status" value="1"/>
</dbReference>
<dbReference type="PRINTS" id="PR00237">
    <property type="entry name" value="GPCRRHODOPSN"/>
</dbReference>
<feature type="compositionally biased region" description="Low complexity" evidence="9">
    <location>
        <begin position="455"/>
        <end position="504"/>
    </location>
</feature>
<accession>A0A433T0U0</accession>
<dbReference type="STRING" id="188477.A0A433T0U0"/>
<feature type="signal peptide" evidence="11">
    <location>
        <begin position="1"/>
        <end position="15"/>
    </location>
</feature>
<gene>
    <name evidence="13" type="ORF">EGW08_017074</name>
</gene>
<dbReference type="AlphaFoldDB" id="A0A433T0U0"/>
<feature type="transmembrane region" description="Helical" evidence="10">
    <location>
        <begin position="617"/>
        <end position="642"/>
    </location>
</feature>
<protein>
    <recommendedName>
        <fullName evidence="12">G-protein coupled receptors family 1 profile domain-containing protein</fullName>
    </recommendedName>
</protein>
<feature type="compositionally biased region" description="Basic and acidic residues" evidence="9">
    <location>
        <begin position="218"/>
        <end position="227"/>
    </location>
</feature>
<name>A0A433T0U0_ELYCH</name>
<dbReference type="CDD" id="cd00637">
    <property type="entry name" value="7tm_classA_rhodopsin-like"/>
    <property type="match status" value="2"/>
</dbReference>
<feature type="compositionally biased region" description="Basic and acidic residues" evidence="9">
    <location>
        <begin position="250"/>
        <end position="259"/>
    </location>
</feature>
<keyword evidence="4 10" id="KW-1133">Transmembrane helix</keyword>
<dbReference type="PANTHER" id="PTHR24230:SF158">
    <property type="entry name" value="G-PROTEIN COUPLED RECEPTORS FAMILY 1 PROFILE DOMAIN-CONTAINING PROTEIN"/>
    <property type="match status" value="1"/>
</dbReference>
<evidence type="ECO:0000256" key="5">
    <source>
        <dbReference type="ARBA" id="ARBA00023040"/>
    </source>
</evidence>
<evidence type="ECO:0000256" key="3">
    <source>
        <dbReference type="ARBA" id="ARBA00022692"/>
    </source>
</evidence>
<keyword evidence="2" id="KW-1003">Cell membrane</keyword>
<feature type="transmembrane region" description="Helical" evidence="10">
    <location>
        <begin position="662"/>
        <end position="681"/>
    </location>
</feature>
<feature type="compositionally biased region" description="Polar residues" evidence="9">
    <location>
        <begin position="315"/>
        <end position="328"/>
    </location>
</feature>
<feature type="chain" id="PRO_5019443329" description="G-protein coupled receptors family 1 profile domain-containing protein" evidence="11">
    <location>
        <begin position="16"/>
        <end position="703"/>
    </location>
</feature>
<feature type="transmembrane region" description="Helical" evidence="10">
    <location>
        <begin position="42"/>
        <end position="66"/>
    </location>
</feature>
<feature type="region of interest" description="Disordered" evidence="9">
    <location>
        <begin position="307"/>
        <end position="338"/>
    </location>
</feature>
<sequence>MTYILCLALTDLVSCLFRNPGYIMEHQGVWLRYSTSDLCKVISWLSQTTVCVSIFIFALIAIDRYLKLCSASGYSRYSLSPRHSRNAILVLVALTLVMAAPCLFLFENTGRGVCLMTPQTLHRPLVKAYYSAIFALFLIMMIAVAFCYISIAFAVSDFDQIRRERRVLSEALVPKVTFQTAAGEADNPPGEADHTPLSPPQGVGRPVLTFHQQPRTGRRQDTLRVHPESSPPQGVGRPVLTFHQQPRTGRRQDTLRVHPESAPVGLSKANTPQNKNTHHDSSPILILSPAFLPHDLNLEGPVLDGDPALPYTHANVGQKQSPGTSRGQPTPPKDNGTGCPAWTEPVSTCSEPVPLETVALGPSALSVAPNPLAVQKRPVPLTDSVGRGEEITVVEKHHGQGETSCPMENSSPAPTACKSPKDSLGSASHSETYATGLRNLDHSIIQLGLVRCDSSTYRSSSGTCDSSTYRSSSGTCDSSTSRSGSSNPNTDTTNSGSTQSSSPSRCQGEYGIPEHQSDTKARAWSKPLADQVGLALRLGPAQTAGGGGDKERRVVTRAENVPGRGDGGQQETATWSRRATRVTSRENTVTTSATAAPQGGLHILGLRRRRNTRVTGLLFSVTVVFILSWVPPYVALIKGLYVGYAWPISAAQFTLLTYGPNVYVINTFANPIIYAVASATYRRHVTDFAMAVKSAVRRLVCRS</sequence>
<evidence type="ECO:0000256" key="7">
    <source>
        <dbReference type="ARBA" id="ARBA00023170"/>
    </source>
</evidence>
<evidence type="ECO:0000256" key="1">
    <source>
        <dbReference type="ARBA" id="ARBA00004651"/>
    </source>
</evidence>
<feature type="compositionally biased region" description="Polar residues" evidence="9">
    <location>
        <begin position="401"/>
        <end position="413"/>
    </location>
</feature>
<feature type="transmembrane region" description="Helical" evidence="10">
    <location>
        <begin position="87"/>
        <end position="106"/>
    </location>
</feature>
<keyword evidence="3 10" id="KW-0812">Transmembrane</keyword>
<keyword evidence="14" id="KW-1185">Reference proteome</keyword>
<organism evidence="13 14">
    <name type="scientific">Elysia chlorotica</name>
    <name type="common">Eastern emerald elysia</name>
    <name type="synonym">Sea slug</name>
    <dbReference type="NCBI Taxonomy" id="188477"/>
    <lineage>
        <taxon>Eukaryota</taxon>
        <taxon>Metazoa</taxon>
        <taxon>Spiralia</taxon>
        <taxon>Lophotrochozoa</taxon>
        <taxon>Mollusca</taxon>
        <taxon>Gastropoda</taxon>
        <taxon>Heterobranchia</taxon>
        <taxon>Euthyneura</taxon>
        <taxon>Panpulmonata</taxon>
        <taxon>Sacoglossa</taxon>
        <taxon>Placobranchoidea</taxon>
        <taxon>Plakobranchidae</taxon>
        <taxon>Elysia</taxon>
    </lineage>
</organism>
<keyword evidence="11" id="KW-0732">Signal</keyword>
<dbReference type="InterPro" id="IPR017452">
    <property type="entry name" value="GPCR_Rhodpsn_7TM"/>
</dbReference>
<dbReference type="SUPFAM" id="SSF81321">
    <property type="entry name" value="Family A G protein-coupled receptor-like"/>
    <property type="match status" value="1"/>
</dbReference>
<keyword evidence="7" id="KW-0675">Receptor</keyword>
<proteinExistence type="predicted"/>
<dbReference type="Gene3D" id="1.20.1070.10">
    <property type="entry name" value="Rhodopsin 7-helix transmembrane proteins"/>
    <property type="match status" value="2"/>
</dbReference>
<evidence type="ECO:0000256" key="2">
    <source>
        <dbReference type="ARBA" id="ARBA00022475"/>
    </source>
</evidence>